<organism evidence="1 2">
    <name type="scientific">Dactylosporangium fulvum</name>
    <dbReference type="NCBI Taxonomy" id="53359"/>
    <lineage>
        <taxon>Bacteria</taxon>
        <taxon>Bacillati</taxon>
        <taxon>Actinomycetota</taxon>
        <taxon>Actinomycetes</taxon>
        <taxon>Micromonosporales</taxon>
        <taxon>Micromonosporaceae</taxon>
        <taxon>Dactylosporangium</taxon>
    </lineage>
</organism>
<name>A0ABY5W771_9ACTN</name>
<dbReference type="EMBL" id="CP073720">
    <property type="protein sequence ID" value="UWP85928.1"/>
    <property type="molecule type" value="Genomic_DNA"/>
</dbReference>
<evidence type="ECO:0000313" key="2">
    <source>
        <dbReference type="Proteomes" id="UP001059617"/>
    </source>
</evidence>
<reference evidence="1" key="2">
    <citation type="submission" date="2022-09" db="EMBL/GenBank/DDBJ databases">
        <title>Biosynthetic gene clusters of Dactylosporangioum fulvum.</title>
        <authorList>
            <person name="Caradec T."/>
        </authorList>
    </citation>
    <scope>NUCLEOTIDE SEQUENCE</scope>
    <source>
        <strain evidence="1">NRRL B-16292</strain>
    </source>
</reference>
<proteinExistence type="predicted"/>
<sequence length="41" mass="4267">MKAITIRPLGEPVRAAGQLAVPWTLPGDVEAAVRAQLAEVA</sequence>
<reference evidence="1" key="1">
    <citation type="submission" date="2021-04" db="EMBL/GenBank/DDBJ databases">
        <authorList>
            <person name="Hartkoorn R.C."/>
            <person name="Beaudoing E."/>
            <person name="Hot D."/>
        </authorList>
    </citation>
    <scope>NUCLEOTIDE SEQUENCE</scope>
    <source>
        <strain evidence="1">NRRL B-16292</strain>
    </source>
</reference>
<dbReference type="Proteomes" id="UP001059617">
    <property type="component" value="Chromosome"/>
</dbReference>
<keyword evidence="2" id="KW-1185">Reference proteome</keyword>
<protein>
    <submittedName>
        <fullName evidence="1">Uncharacterized protein</fullName>
    </submittedName>
</protein>
<evidence type="ECO:0000313" key="1">
    <source>
        <dbReference type="EMBL" id="UWP85928.1"/>
    </source>
</evidence>
<gene>
    <name evidence="1" type="ORF">Dfulv_17415</name>
</gene>
<accession>A0ABY5W771</accession>
<dbReference type="RefSeq" id="WP_259864334.1">
    <property type="nucleotide sequence ID" value="NZ_BAAAST010000036.1"/>
</dbReference>